<evidence type="ECO:0000313" key="17">
    <source>
        <dbReference type="Proteomes" id="UP000184074"/>
    </source>
</evidence>
<keyword evidence="12 14" id="KW-0472">Membrane</keyword>
<feature type="binding site" description="axial binding residue" evidence="14">
    <location>
        <position position="93"/>
    </location>
    <ligand>
        <name>heme</name>
        <dbReference type="ChEBI" id="CHEBI:30413"/>
    </ligand>
    <ligandPart>
        <name>Fe</name>
        <dbReference type="ChEBI" id="CHEBI:18248"/>
    </ligandPart>
</feature>
<dbReference type="NCBIfam" id="TIGR00701">
    <property type="entry name" value="protoporphyrinogen oxidase HemJ"/>
    <property type="match status" value="1"/>
</dbReference>
<dbReference type="GO" id="GO:0006782">
    <property type="term" value="P:protoporphyrinogen IX biosynthetic process"/>
    <property type="evidence" value="ECO:0007669"/>
    <property type="project" value="UniProtKB-UniRule"/>
</dbReference>
<keyword evidence="5 14" id="KW-1003">Cell membrane</keyword>
<dbReference type="RefSeq" id="WP_083526257.1">
    <property type="nucleotide sequence ID" value="NZ_FQXB01000003.1"/>
</dbReference>
<keyword evidence="6 14" id="KW-0349">Heme</keyword>
<keyword evidence="11 14" id="KW-0408">Iron</keyword>
<gene>
    <name evidence="16" type="ORF">SAMN05444003_2226</name>
</gene>
<dbReference type="GO" id="GO:0046872">
    <property type="term" value="F:metal ion binding"/>
    <property type="evidence" value="ECO:0007669"/>
    <property type="project" value="UniProtKB-UniRule"/>
</dbReference>
<evidence type="ECO:0000256" key="8">
    <source>
        <dbReference type="ARBA" id="ARBA00022723"/>
    </source>
</evidence>
<comment type="similarity">
    <text evidence="3 14 15">Belongs to the HemJ family.</text>
</comment>
<evidence type="ECO:0000256" key="9">
    <source>
        <dbReference type="ARBA" id="ARBA00022989"/>
    </source>
</evidence>
<dbReference type="EC" id="1.3.99.-" evidence="14 15"/>
<keyword evidence="8 14" id="KW-0479">Metal-binding</keyword>
<protein>
    <recommendedName>
        <fullName evidence="4 14">Protoporphyrinogen IX oxidase</fullName>
        <shortName evidence="14">PPO</shortName>
        <ecNumber evidence="14 15">1.3.99.-</ecNumber>
    </recommendedName>
</protein>
<feature type="transmembrane region" description="Helical" evidence="14">
    <location>
        <begin position="61"/>
        <end position="82"/>
    </location>
</feature>
<dbReference type="STRING" id="1508389.SAMN05444003_2226"/>
<keyword evidence="17" id="KW-1185">Reference proteome</keyword>
<comment type="subunit">
    <text evidence="14">Homodimer.</text>
</comment>
<dbReference type="GO" id="GO:0005886">
    <property type="term" value="C:plasma membrane"/>
    <property type="evidence" value="ECO:0007669"/>
    <property type="project" value="UniProtKB-SubCell"/>
</dbReference>
<evidence type="ECO:0000256" key="10">
    <source>
        <dbReference type="ARBA" id="ARBA00023002"/>
    </source>
</evidence>
<evidence type="ECO:0000256" key="11">
    <source>
        <dbReference type="ARBA" id="ARBA00023004"/>
    </source>
</evidence>
<dbReference type="UniPathway" id="UPA00251">
    <property type="reaction ID" value="UER00324"/>
</dbReference>
<comment type="function">
    <text evidence="14 15">Catalyzes the oxidation of protoporphyrinogen IX to protoporphyrin IX.</text>
</comment>
<evidence type="ECO:0000256" key="13">
    <source>
        <dbReference type="ARBA" id="ARBA00048390"/>
    </source>
</evidence>
<reference evidence="16 17" key="1">
    <citation type="submission" date="2016-11" db="EMBL/GenBank/DDBJ databases">
        <authorList>
            <person name="Jaros S."/>
            <person name="Januszkiewicz K."/>
            <person name="Wedrychowicz H."/>
        </authorList>
    </citation>
    <scope>NUCLEOTIDE SEQUENCE [LARGE SCALE GENOMIC DNA]</scope>
    <source>
        <strain evidence="16 17">DSM 28715</strain>
    </source>
</reference>
<accession>A0A1M5QPG5</accession>
<comment type="subcellular location">
    <subcellularLocation>
        <location evidence="1 14">Cell membrane</location>
        <topology evidence="1 14">Multi-pass membrane protein</topology>
    </subcellularLocation>
</comment>
<dbReference type="OrthoDB" id="9800824at2"/>
<keyword evidence="9 14" id="KW-1133">Transmembrane helix</keyword>
<comment type="pathway">
    <text evidence="2 14 15">Porphyrin-containing compound metabolism; protoporphyrin-IX biosynthesis; protoporphyrin-IX from protoporphyrinogen-IX: step 1/1.</text>
</comment>
<feature type="transmembrane region" description="Helical" evidence="14">
    <location>
        <begin position="88"/>
        <end position="107"/>
    </location>
</feature>
<dbReference type="InterPro" id="IPR005265">
    <property type="entry name" value="HemJ-like"/>
</dbReference>
<dbReference type="GO" id="GO:0070818">
    <property type="term" value="F:protoporphyrinogen oxidase activity"/>
    <property type="evidence" value="ECO:0007669"/>
    <property type="project" value="UniProtKB-UniRule"/>
</dbReference>
<evidence type="ECO:0000256" key="12">
    <source>
        <dbReference type="ARBA" id="ARBA00023136"/>
    </source>
</evidence>
<name>A0A1M5QPG5_9RHOB</name>
<dbReference type="HAMAP" id="MF_02239">
    <property type="entry name" value="HemJ"/>
    <property type="match status" value="1"/>
</dbReference>
<dbReference type="PIRSF" id="PIRSF004638">
    <property type="entry name" value="UCP004638"/>
    <property type="match status" value="1"/>
</dbReference>
<dbReference type="PANTHER" id="PTHR40255">
    <property type="entry name" value="UPF0093 MEMBRANE PROTEIN SLR1790"/>
    <property type="match status" value="1"/>
</dbReference>
<proteinExistence type="inferred from homology"/>
<evidence type="ECO:0000313" key="16">
    <source>
        <dbReference type="EMBL" id="SHH15640.1"/>
    </source>
</evidence>
<evidence type="ECO:0000256" key="5">
    <source>
        <dbReference type="ARBA" id="ARBA00022475"/>
    </source>
</evidence>
<dbReference type="Proteomes" id="UP000184074">
    <property type="component" value="Unassembled WGS sequence"/>
</dbReference>
<evidence type="ECO:0000256" key="6">
    <source>
        <dbReference type="ARBA" id="ARBA00022617"/>
    </source>
</evidence>
<evidence type="ECO:0000256" key="1">
    <source>
        <dbReference type="ARBA" id="ARBA00004651"/>
    </source>
</evidence>
<evidence type="ECO:0000256" key="14">
    <source>
        <dbReference type="HAMAP-Rule" id="MF_02239"/>
    </source>
</evidence>
<evidence type="ECO:0000256" key="4">
    <source>
        <dbReference type="ARBA" id="ARBA00017504"/>
    </source>
</evidence>
<comment type="cofactor">
    <cofactor evidence="14 15">
        <name>heme b</name>
        <dbReference type="ChEBI" id="CHEBI:60344"/>
    </cofactor>
    <text evidence="14 15">Binds 1 heme b (iron(II)-protoporphyrin IX) group per subunit.</text>
</comment>
<feature type="transmembrane region" description="Helical" evidence="14">
    <location>
        <begin position="12"/>
        <end position="30"/>
    </location>
</feature>
<keyword evidence="7 14" id="KW-0812">Transmembrane</keyword>
<feature type="binding site" description="axial binding residue" evidence="14">
    <location>
        <position position="16"/>
    </location>
    <ligand>
        <name>heme</name>
        <dbReference type="ChEBI" id="CHEBI:30413"/>
    </ligand>
    <ligandPart>
        <name>Fe</name>
        <dbReference type="ChEBI" id="CHEBI:18248"/>
    </ligandPart>
</feature>
<dbReference type="AlphaFoldDB" id="A0A1M5QPG5"/>
<feature type="transmembrane region" description="Helical" evidence="14">
    <location>
        <begin position="128"/>
        <end position="146"/>
    </location>
</feature>
<evidence type="ECO:0000256" key="15">
    <source>
        <dbReference type="PIRNR" id="PIRNR004638"/>
    </source>
</evidence>
<keyword evidence="10 14" id="KW-0560">Oxidoreductase</keyword>
<sequence length="149" mass="17010">MLDFLLPFYSWIKAFHIISVISWMAGMFYLPRLFVYHAETAEVGSEMDQTFQTMERKLLKVIMGPAMMASWLFGLLLIGMGVFDFGSAWSWIKLFAVVAMTGAHIWLSARQKEFAAGENTRSGRTYRIANEVPTVLMFIIVIAVIVRPF</sequence>
<dbReference type="PANTHER" id="PTHR40255:SF1">
    <property type="entry name" value="PROTOPORPHYRINOGEN IX OXIDASE"/>
    <property type="match status" value="1"/>
</dbReference>
<evidence type="ECO:0000256" key="3">
    <source>
        <dbReference type="ARBA" id="ARBA00006501"/>
    </source>
</evidence>
<organism evidence="16 17">
    <name type="scientific">Cognatiyoonia sediminum</name>
    <dbReference type="NCBI Taxonomy" id="1508389"/>
    <lineage>
        <taxon>Bacteria</taxon>
        <taxon>Pseudomonadati</taxon>
        <taxon>Pseudomonadota</taxon>
        <taxon>Alphaproteobacteria</taxon>
        <taxon>Rhodobacterales</taxon>
        <taxon>Paracoccaceae</taxon>
        <taxon>Cognatiyoonia</taxon>
    </lineage>
</organism>
<comment type="catalytic activity">
    <reaction evidence="13 14 15">
        <text>protoporphyrinogen IX + 3 A = protoporphyrin IX + 3 AH2</text>
        <dbReference type="Rhea" id="RHEA:62000"/>
        <dbReference type="ChEBI" id="CHEBI:13193"/>
        <dbReference type="ChEBI" id="CHEBI:17499"/>
        <dbReference type="ChEBI" id="CHEBI:57306"/>
        <dbReference type="ChEBI" id="CHEBI:57307"/>
    </reaction>
</comment>
<evidence type="ECO:0000256" key="7">
    <source>
        <dbReference type="ARBA" id="ARBA00022692"/>
    </source>
</evidence>
<dbReference type="EMBL" id="FQXB01000003">
    <property type="protein sequence ID" value="SHH15640.1"/>
    <property type="molecule type" value="Genomic_DNA"/>
</dbReference>
<dbReference type="Pfam" id="PF03653">
    <property type="entry name" value="UPF0093"/>
    <property type="match status" value="1"/>
</dbReference>
<evidence type="ECO:0000256" key="2">
    <source>
        <dbReference type="ARBA" id="ARBA00005073"/>
    </source>
</evidence>